<dbReference type="SUPFAM" id="SSF48726">
    <property type="entry name" value="Immunoglobulin"/>
    <property type="match status" value="1"/>
</dbReference>
<dbReference type="AlphaFoldDB" id="A0AAN8WHB9"/>
<dbReference type="Gene3D" id="4.10.400.10">
    <property type="entry name" value="Low-density Lipoprotein Receptor"/>
    <property type="match status" value="7"/>
</dbReference>
<dbReference type="Gene3D" id="2.60.40.10">
    <property type="entry name" value="Immunoglobulins"/>
    <property type="match status" value="1"/>
</dbReference>
<dbReference type="PROSITE" id="PS50835">
    <property type="entry name" value="IG_LIKE"/>
    <property type="match status" value="1"/>
</dbReference>
<keyword evidence="5" id="KW-1133">Transmembrane helix</keyword>
<dbReference type="CDD" id="cd00112">
    <property type="entry name" value="LDLa"/>
    <property type="match status" value="6"/>
</dbReference>
<dbReference type="SUPFAM" id="SSF53300">
    <property type="entry name" value="vWA-like"/>
    <property type="match status" value="1"/>
</dbReference>
<comment type="subcellular location">
    <subcellularLocation>
        <location evidence="2">Endomembrane system</location>
    </subcellularLocation>
    <subcellularLocation>
        <location evidence="1">Membrane</location>
        <topology evidence="1">Single-pass membrane protein</topology>
    </subcellularLocation>
</comment>
<evidence type="ECO:0000256" key="2">
    <source>
        <dbReference type="ARBA" id="ARBA00004308"/>
    </source>
</evidence>
<evidence type="ECO:0000256" key="8">
    <source>
        <dbReference type="PROSITE-ProRule" id="PRU00124"/>
    </source>
</evidence>
<dbReference type="Pfam" id="PF00057">
    <property type="entry name" value="Ldl_recept_a"/>
    <property type="match status" value="5"/>
</dbReference>
<dbReference type="Gene3D" id="3.40.50.410">
    <property type="entry name" value="von Willebrand factor, type A domain"/>
    <property type="match status" value="1"/>
</dbReference>
<dbReference type="PANTHER" id="PTHR24270">
    <property type="entry name" value="LOW-DENSITY LIPOPROTEIN RECEPTOR-RELATED"/>
    <property type="match status" value="1"/>
</dbReference>
<keyword evidence="4" id="KW-0677">Repeat</keyword>
<evidence type="ECO:0000256" key="5">
    <source>
        <dbReference type="ARBA" id="ARBA00022989"/>
    </source>
</evidence>
<dbReference type="SMART" id="SM00408">
    <property type="entry name" value="IGc2"/>
    <property type="match status" value="1"/>
</dbReference>
<dbReference type="InterPro" id="IPR036465">
    <property type="entry name" value="vWFA_dom_sf"/>
</dbReference>
<dbReference type="Pfam" id="PF13927">
    <property type="entry name" value="Ig_3"/>
    <property type="match status" value="1"/>
</dbReference>
<dbReference type="SMART" id="SM00192">
    <property type="entry name" value="LDLa"/>
    <property type="match status" value="8"/>
</dbReference>
<comment type="caution">
    <text evidence="8">Lacks conserved residue(s) required for the propagation of feature annotation.</text>
</comment>
<evidence type="ECO:0000313" key="12">
    <source>
        <dbReference type="Proteomes" id="UP001381693"/>
    </source>
</evidence>
<evidence type="ECO:0000259" key="10">
    <source>
        <dbReference type="PROSITE" id="PS50835"/>
    </source>
</evidence>
<name>A0AAN8WHB9_HALRR</name>
<evidence type="ECO:0000256" key="1">
    <source>
        <dbReference type="ARBA" id="ARBA00004167"/>
    </source>
</evidence>
<feature type="disulfide bond" evidence="8">
    <location>
        <begin position="706"/>
        <end position="721"/>
    </location>
</feature>
<feature type="region of interest" description="Disordered" evidence="9">
    <location>
        <begin position="834"/>
        <end position="854"/>
    </location>
</feature>
<feature type="disulfide bond" evidence="8">
    <location>
        <begin position="666"/>
        <end position="681"/>
    </location>
</feature>
<dbReference type="SMART" id="SM00409">
    <property type="entry name" value="IG"/>
    <property type="match status" value="1"/>
</dbReference>
<feature type="domain" description="Ig-like" evidence="10">
    <location>
        <begin position="29"/>
        <end position="116"/>
    </location>
</feature>
<feature type="disulfide bond" evidence="8">
    <location>
        <begin position="605"/>
        <end position="623"/>
    </location>
</feature>
<evidence type="ECO:0000256" key="7">
    <source>
        <dbReference type="ARBA" id="ARBA00023157"/>
    </source>
</evidence>
<reference evidence="11 12" key="1">
    <citation type="submission" date="2023-11" db="EMBL/GenBank/DDBJ databases">
        <title>Halocaridina rubra genome assembly.</title>
        <authorList>
            <person name="Smith C."/>
        </authorList>
    </citation>
    <scope>NUCLEOTIDE SEQUENCE [LARGE SCALE GENOMIC DNA]</scope>
    <source>
        <strain evidence="11">EP-1</strain>
        <tissue evidence="11">Whole</tissue>
    </source>
</reference>
<dbReference type="InterPro" id="IPR013783">
    <property type="entry name" value="Ig-like_fold"/>
</dbReference>
<keyword evidence="3" id="KW-0812">Transmembrane</keyword>
<feature type="disulfide bond" evidence="8">
    <location>
        <begin position="617"/>
        <end position="632"/>
    </location>
</feature>
<feature type="compositionally biased region" description="Polar residues" evidence="9">
    <location>
        <begin position="752"/>
        <end position="771"/>
    </location>
</feature>
<feature type="disulfide bond" evidence="8">
    <location>
        <begin position="524"/>
        <end position="542"/>
    </location>
</feature>
<organism evidence="11 12">
    <name type="scientific">Halocaridina rubra</name>
    <name type="common">Hawaiian red shrimp</name>
    <dbReference type="NCBI Taxonomy" id="373956"/>
    <lineage>
        <taxon>Eukaryota</taxon>
        <taxon>Metazoa</taxon>
        <taxon>Ecdysozoa</taxon>
        <taxon>Arthropoda</taxon>
        <taxon>Crustacea</taxon>
        <taxon>Multicrustacea</taxon>
        <taxon>Malacostraca</taxon>
        <taxon>Eumalacostraca</taxon>
        <taxon>Eucarida</taxon>
        <taxon>Decapoda</taxon>
        <taxon>Pleocyemata</taxon>
        <taxon>Caridea</taxon>
        <taxon>Atyoidea</taxon>
        <taxon>Atyidae</taxon>
        <taxon>Halocaridina</taxon>
    </lineage>
</organism>
<keyword evidence="6" id="KW-0472">Membrane</keyword>
<feature type="region of interest" description="Disordered" evidence="9">
    <location>
        <begin position="752"/>
        <end position="772"/>
    </location>
</feature>
<dbReference type="PANTHER" id="PTHR24270:SF62">
    <property type="entry name" value="LOW-DENSITY LIPOPROTEIN RECEPTOR-RELATED PROTEIN 2"/>
    <property type="match status" value="1"/>
</dbReference>
<evidence type="ECO:0000256" key="9">
    <source>
        <dbReference type="SAM" id="MobiDB-lite"/>
    </source>
</evidence>
<dbReference type="GO" id="GO:0016192">
    <property type="term" value="P:vesicle-mediated transport"/>
    <property type="evidence" value="ECO:0007669"/>
    <property type="project" value="UniProtKB-ARBA"/>
</dbReference>
<dbReference type="GO" id="GO:0032991">
    <property type="term" value="C:protein-containing complex"/>
    <property type="evidence" value="ECO:0007669"/>
    <property type="project" value="UniProtKB-ARBA"/>
</dbReference>
<accession>A0AAN8WHB9</accession>
<dbReference type="GO" id="GO:0012505">
    <property type="term" value="C:endomembrane system"/>
    <property type="evidence" value="ECO:0007669"/>
    <property type="project" value="UniProtKB-SubCell"/>
</dbReference>
<dbReference type="InterPro" id="IPR003598">
    <property type="entry name" value="Ig_sub2"/>
</dbReference>
<evidence type="ECO:0000256" key="4">
    <source>
        <dbReference type="ARBA" id="ARBA00022737"/>
    </source>
</evidence>
<dbReference type="PROSITE" id="PS01209">
    <property type="entry name" value="LDLRA_1"/>
    <property type="match status" value="4"/>
</dbReference>
<feature type="disulfide bond" evidence="8">
    <location>
        <begin position="409"/>
        <end position="424"/>
    </location>
</feature>
<dbReference type="InterPro" id="IPR036055">
    <property type="entry name" value="LDL_receptor-like_sf"/>
</dbReference>
<dbReference type="SUPFAM" id="SSF57424">
    <property type="entry name" value="LDL receptor-like module"/>
    <property type="match status" value="5"/>
</dbReference>
<keyword evidence="12" id="KW-1185">Reference proteome</keyword>
<sequence>MDFSRKLLFYVTIASILYTTSTSAALLPPRLSSKQTELRLKEGQTGVVLECSLDVGDDPIAYRWLKHHQWVTGALGYAYRGYRQLLLALHPVKKQHAGTYVCEASNQAGTHSHAITVFVENGDSLMPDTNDLPHTDEILSDIATSFSDVLAEGDCQCDALFLIHASPDAPEDTIAAQANFVHTIADSIVSESLRVGVMTYSDSIVSKLAFGQGTNRCALRDAFRDLSHPKWATRLQPVLREAFKKLKKSKSKCKVLFLPIFGSLGTEGADPIGSKSIKKIDTKIFILEVTDEPIAGVTEMASERGDGRPYHWHIPLHIWPTIVMYMKYMTEELVGCMPEERDIPEKCVGIDQPCTSDEMCSGIGYGCVNGKCQPFQCNLNSQTPGCCSSTGQYWCGDVTKRCTDTTSICDGRVQCMNGADEDRCWSQPCPENKIARCQSSTLCLDLMDLCDGEPACPGGEDEDPRFCRSFPCPLDRPFRCRSGKCIEKRGLCDGVFKDCEEGEDEDLDYCSRVHSCPDSQPFKCDYGICIPERMLCDGSYNCLDAADELVCTKRNCPAERPFKCLNGICISMEKVCNGVVDGCDDGSDESNCTEIVCPVSRNFKCNDGRCIDGWLRCDGNNDCTDGSDETNCKPEIPSSTERQEPSCPVGQFLCGNGACISDKQVCDGRRHCIHGEDERDCKHRTCPTDRPHRCGDGTCVVSAPPCDGIQHCSDGSDEINCTHKEVPSVYDEDEDYEYVDYEDDNDFIPLVTTTTSSSRPKATRPSETQPETAIEHFDDSVAEVEYTIIEDDTAGDTFEREDTIVENSWPSKDAHANDDDDISDIEDVETILENPEPADVRPPAASSKEGLSSATSTTPLSYLIMALLLIIRYVHMR</sequence>
<evidence type="ECO:0000313" key="11">
    <source>
        <dbReference type="EMBL" id="KAK7063304.1"/>
    </source>
</evidence>
<proteinExistence type="predicted"/>
<dbReference type="InterPro" id="IPR003599">
    <property type="entry name" value="Ig_sub"/>
</dbReference>
<evidence type="ECO:0000256" key="6">
    <source>
        <dbReference type="ARBA" id="ARBA00023136"/>
    </source>
</evidence>
<feature type="disulfide bond" evidence="8">
    <location>
        <begin position="536"/>
        <end position="551"/>
    </location>
</feature>
<comment type="caution">
    <text evidence="11">The sequence shown here is derived from an EMBL/GenBank/DDBJ whole genome shotgun (WGS) entry which is preliminary data.</text>
</comment>
<dbReference type="PRINTS" id="PR00261">
    <property type="entry name" value="LDLRECEPTOR"/>
</dbReference>
<dbReference type="InterPro" id="IPR036179">
    <property type="entry name" value="Ig-like_dom_sf"/>
</dbReference>
<feature type="disulfide bond" evidence="8">
    <location>
        <begin position="654"/>
        <end position="672"/>
    </location>
</feature>
<keyword evidence="7 8" id="KW-1015">Disulfide bond</keyword>
<dbReference type="Proteomes" id="UP001381693">
    <property type="component" value="Unassembled WGS sequence"/>
</dbReference>
<dbReference type="InterPro" id="IPR023415">
    <property type="entry name" value="LDLR_class-A_CS"/>
</dbReference>
<feature type="disulfide bond" evidence="8">
    <location>
        <begin position="647"/>
        <end position="659"/>
    </location>
</feature>
<dbReference type="GO" id="GO:0005886">
    <property type="term" value="C:plasma membrane"/>
    <property type="evidence" value="ECO:0007669"/>
    <property type="project" value="TreeGrafter"/>
</dbReference>
<evidence type="ECO:0000256" key="3">
    <source>
        <dbReference type="ARBA" id="ARBA00022692"/>
    </source>
</evidence>
<dbReference type="InterPro" id="IPR002172">
    <property type="entry name" value="LDrepeatLR_classA_rpt"/>
</dbReference>
<dbReference type="EMBL" id="JAXCGZ010020883">
    <property type="protein sequence ID" value="KAK7063304.1"/>
    <property type="molecule type" value="Genomic_DNA"/>
</dbReference>
<dbReference type="InterPro" id="IPR050685">
    <property type="entry name" value="LDLR"/>
</dbReference>
<protein>
    <recommendedName>
        <fullName evidence="10">Ig-like domain-containing protein</fullName>
    </recommendedName>
</protein>
<gene>
    <name evidence="11" type="ORF">SK128_015289</name>
</gene>
<dbReference type="PROSITE" id="PS50068">
    <property type="entry name" value="LDLRA_2"/>
    <property type="match status" value="8"/>
</dbReference>
<feature type="disulfide bond" evidence="8">
    <location>
        <begin position="694"/>
        <end position="712"/>
    </location>
</feature>
<dbReference type="InterPro" id="IPR007110">
    <property type="entry name" value="Ig-like_dom"/>
</dbReference>